<comment type="similarity">
    <text evidence="2 8">Belongs to the trans-sulfuration enzymes family.</text>
</comment>
<evidence type="ECO:0000256" key="7">
    <source>
        <dbReference type="ARBA" id="ARBA00047625"/>
    </source>
</evidence>
<dbReference type="GO" id="GO:0047804">
    <property type="term" value="F:cysteine-S-conjugate beta-lyase activity"/>
    <property type="evidence" value="ECO:0007669"/>
    <property type="project" value="UniProtKB-EC"/>
</dbReference>
<dbReference type="InterPro" id="IPR015422">
    <property type="entry name" value="PyrdxlP-dep_Trfase_small"/>
</dbReference>
<dbReference type="Gene3D" id="3.40.640.10">
    <property type="entry name" value="Type I PLP-dependent aspartate aminotransferase-like (Major domain)"/>
    <property type="match status" value="1"/>
</dbReference>
<dbReference type="InterPro" id="IPR015421">
    <property type="entry name" value="PyrdxlP-dep_Trfase_major"/>
</dbReference>
<name>A0ABT3KUX7_9BURK</name>
<dbReference type="CDD" id="cd00614">
    <property type="entry name" value="CGS_like"/>
    <property type="match status" value="1"/>
</dbReference>
<comment type="pathway">
    <text evidence="5">Amino-acid biosynthesis; L-methionine biosynthesis via de novo pathway; L-homocysteine from L-cystathionine: step 1/1.</text>
</comment>
<comment type="catalytic activity">
    <reaction evidence="7">
        <text>an S-substituted L-cysteine + H2O = a thiol + pyruvate + NH4(+)</text>
        <dbReference type="Rhea" id="RHEA:18121"/>
        <dbReference type="ChEBI" id="CHEBI:15361"/>
        <dbReference type="ChEBI" id="CHEBI:15377"/>
        <dbReference type="ChEBI" id="CHEBI:28938"/>
        <dbReference type="ChEBI" id="CHEBI:29256"/>
        <dbReference type="ChEBI" id="CHEBI:58717"/>
        <dbReference type="EC" id="4.4.1.13"/>
    </reaction>
</comment>
<keyword evidence="3 8" id="KW-0663">Pyridoxal phosphate</keyword>
<dbReference type="Gene3D" id="3.90.1150.10">
    <property type="entry name" value="Aspartate Aminotransferase, domain 1"/>
    <property type="match status" value="1"/>
</dbReference>
<dbReference type="InterPro" id="IPR000277">
    <property type="entry name" value="Cys/Met-Metab_PyrdxlP-dep_enz"/>
</dbReference>
<dbReference type="PANTHER" id="PTHR43500">
    <property type="entry name" value="CYSTATHIONINE BETA-LYASE-RELATED"/>
    <property type="match status" value="1"/>
</dbReference>
<sequence length="401" mass="43243">MQEESRLVLAGRHSERFAGLVNTPVFRGSTVLHASLAAWEDKKKRRAADEHGASTYGRFGTPTHHALEEAVAEIEGGYRALLYPSGLSACATALTSLLAAGDHVLLTDSAYAPTRGFLTRVLGRFNVDVSVYDPTIGAGIEALMRANTRVVYVESPGSETFEVQDVPAIAAVARRHGARVVMDNTWGTPLFFKPFAHGVDVSVQAATKYIVGHSDAMLGVLTCNQETWPLIKRTSQDMGMTAGPDDAYLALRGLRTMAVRLQQHWKGGVEVAQWLQARPEVEAVLHPALPGDPGHALWKRDFRGACGLFAVVLNPVSAGALEAFVDSLQLFGLGVSWGGYESLVIPFNPVGERSATQWPYHGQALRLHVGLEAPADLIADLEQGFAALARAESSNQQRRSA</sequence>
<dbReference type="InterPro" id="IPR006233">
    <property type="entry name" value="Cys_b_lyase_bac"/>
</dbReference>
<organism evidence="9 10">
    <name type="scientific">Verminephrobacter aporrectodeae subsp. tuberculatae</name>
    <dbReference type="NCBI Taxonomy" id="1110392"/>
    <lineage>
        <taxon>Bacteria</taxon>
        <taxon>Pseudomonadati</taxon>
        <taxon>Pseudomonadota</taxon>
        <taxon>Betaproteobacteria</taxon>
        <taxon>Burkholderiales</taxon>
        <taxon>Comamonadaceae</taxon>
        <taxon>Verminephrobacter</taxon>
    </lineage>
</organism>
<comment type="caution">
    <text evidence="9">The sequence shown here is derived from an EMBL/GenBank/DDBJ whole genome shotgun (WGS) entry which is preliminary data.</text>
</comment>
<dbReference type="EC" id="4.4.1.13" evidence="9"/>
<dbReference type="InterPro" id="IPR015424">
    <property type="entry name" value="PyrdxlP-dep_Trfase"/>
</dbReference>
<dbReference type="PIRSF" id="PIRSF001434">
    <property type="entry name" value="CGS"/>
    <property type="match status" value="1"/>
</dbReference>
<comment type="cofactor">
    <cofactor evidence="1 8">
        <name>pyridoxal 5'-phosphate</name>
        <dbReference type="ChEBI" id="CHEBI:597326"/>
    </cofactor>
</comment>
<dbReference type="PANTHER" id="PTHR43500:SF1">
    <property type="entry name" value="CYSTATHIONINE BETA-LYASE-RELATED"/>
    <property type="match status" value="1"/>
</dbReference>
<dbReference type="RefSeq" id="WP_265282519.1">
    <property type="nucleotide sequence ID" value="NZ_QZCW01000002.1"/>
</dbReference>
<evidence type="ECO:0000256" key="5">
    <source>
        <dbReference type="ARBA" id="ARBA00046315"/>
    </source>
</evidence>
<protein>
    <submittedName>
        <fullName evidence="9">Cystathionine beta-lyase</fullName>
        <ecNumber evidence="9">4.4.1.13</ecNumber>
    </submittedName>
</protein>
<proteinExistence type="inferred from homology"/>
<gene>
    <name evidence="9" type="primary">metC</name>
    <name evidence="9" type="ORF">D5039_13565</name>
</gene>
<evidence type="ECO:0000313" key="9">
    <source>
        <dbReference type="EMBL" id="MCW5322138.1"/>
    </source>
</evidence>
<evidence type="ECO:0000256" key="3">
    <source>
        <dbReference type="ARBA" id="ARBA00022898"/>
    </source>
</evidence>
<evidence type="ECO:0000256" key="1">
    <source>
        <dbReference type="ARBA" id="ARBA00001933"/>
    </source>
</evidence>
<evidence type="ECO:0000313" key="10">
    <source>
        <dbReference type="Proteomes" id="UP001208935"/>
    </source>
</evidence>
<keyword evidence="4 9" id="KW-0456">Lyase</keyword>
<dbReference type="NCBIfam" id="TIGR01324">
    <property type="entry name" value="cysta_beta_ly_B"/>
    <property type="match status" value="1"/>
</dbReference>
<dbReference type="Pfam" id="PF01053">
    <property type="entry name" value="Cys_Met_Meta_PP"/>
    <property type="match status" value="1"/>
</dbReference>
<dbReference type="Proteomes" id="UP001208935">
    <property type="component" value="Unassembled WGS sequence"/>
</dbReference>
<evidence type="ECO:0000256" key="6">
    <source>
        <dbReference type="ARBA" id="ARBA00047517"/>
    </source>
</evidence>
<reference evidence="10" key="1">
    <citation type="submission" date="2023-07" db="EMBL/GenBank/DDBJ databases">
        <title>Verminephrobacter genomes.</title>
        <authorList>
            <person name="Lund M.B."/>
        </authorList>
    </citation>
    <scope>NUCLEOTIDE SEQUENCE [LARGE SCALE GENOMIC DNA]</scope>
    <source>
        <strain evidence="10">AtM5-05</strain>
    </source>
</reference>
<dbReference type="EMBL" id="QZCW01000002">
    <property type="protein sequence ID" value="MCW5322138.1"/>
    <property type="molecule type" value="Genomic_DNA"/>
</dbReference>
<evidence type="ECO:0000256" key="2">
    <source>
        <dbReference type="ARBA" id="ARBA00009077"/>
    </source>
</evidence>
<comment type="catalytic activity">
    <reaction evidence="6">
        <text>L,L-cystathionine + H2O = L-homocysteine + pyruvate + NH4(+)</text>
        <dbReference type="Rhea" id="RHEA:13965"/>
        <dbReference type="ChEBI" id="CHEBI:15361"/>
        <dbReference type="ChEBI" id="CHEBI:15377"/>
        <dbReference type="ChEBI" id="CHEBI:28938"/>
        <dbReference type="ChEBI" id="CHEBI:58161"/>
        <dbReference type="ChEBI" id="CHEBI:58199"/>
    </reaction>
</comment>
<evidence type="ECO:0000256" key="4">
    <source>
        <dbReference type="ARBA" id="ARBA00023239"/>
    </source>
</evidence>
<dbReference type="PROSITE" id="PS00868">
    <property type="entry name" value="CYS_MET_METAB_PP"/>
    <property type="match status" value="1"/>
</dbReference>
<keyword evidence="10" id="KW-1185">Reference proteome</keyword>
<dbReference type="InterPro" id="IPR054542">
    <property type="entry name" value="Cys_met_metab_PP"/>
</dbReference>
<accession>A0ABT3KUX7</accession>
<dbReference type="SUPFAM" id="SSF53383">
    <property type="entry name" value="PLP-dependent transferases"/>
    <property type="match status" value="1"/>
</dbReference>
<evidence type="ECO:0000256" key="8">
    <source>
        <dbReference type="RuleBase" id="RU362118"/>
    </source>
</evidence>